<comment type="catalytic activity">
    <reaction evidence="1">
        <text>a triacylglycerol + H2O = a diacylglycerol + a fatty acid + H(+)</text>
        <dbReference type="Rhea" id="RHEA:12044"/>
        <dbReference type="ChEBI" id="CHEBI:15377"/>
        <dbReference type="ChEBI" id="CHEBI:15378"/>
        <dbReference type="ChEBI" id="CHEBI:17855"/>
        <dbReference type="ChEBI" id="CHEBI:18035"/>
        <dbReference type="ChEBI" id="CHEBI:28868"/>
        <dbReference type="EC" id="3.1.1.3"/>
    </reaction>
</comment>
<sequence>MFYNFLPTTLQYLLATYLWQADGPSRPNTLKFELRHAHGLVTNTSRVVFSDISPSGLASDVFEVQTNPMKVSKPKSQTEFFNARARNSERELLWDETDVVGPNVHERETLKLLAEMTNNAYTQPGAKDWYDLGPEWNNTYPFGWEPDADGFRGHIFANEDNSTVIISVKGTSAGWIVGGSGPTASKDKLNDNLLFSCCCARVGPTWSTVCPCYSGSYKCDQNCVEQSLVEESLFYSVGINLYNNLTYMYPDANIWLIGHSLGGSLSSLIGATFGVPVVAFEAPGEKLAASRLHLPSPPSIQHITHVYHTADPIAMGVCNGVRSTCALGGYAMETQCHLGRIIRYDTVSKLKWGVDIRTHGIAVVVEKLLSTDWEDAEEGGVPGFYEETDCSDCYNWEYGNFKNPLARGCSRNLSHSLS</sequence>
<evidence type="ECO:0000256" key="4">
    <source>
        <dbReference type="ARBA" id="ARBA00010701"/>
    </source>
</evidence>
<dbReference type="Proteomes" id="UP000053257">
    <property type="component" value="Unassembled WGS sequence"/>
</dbReference>
<keyword evidence="8" id="KW-0967">Endosome</keyword>
<dbReference type="GO" id="GO:0034727">
    <property type="term" value="P:piecemeal microautophagy of the nucleus"/>
    <property type="evidence" value="ECO:0007669"/>
    <property type="project" value="TreeGrafter"/>
</dbReference>
<dbReference type="InterPro" id="IPR002921">
    <property type="entry name" value="Fungal_lipase-type"/>
</dbReference>
<dbReference type="GO" id="GO:0006660">
    <property type="term" value="P:phosphatidylserine catabolic process"/>
    <property type="evidence" value="ECO:0007669"/>
    <property type="project" value="TreeGrafter"/>
</dbReference>
<evidence type="ECO:0000256" key="1">
    <source>
        <dbReference type="ARBA" id="ARBA00001024"/>
    </source>
</evidence>
<comment type="subcellular location">
    <subcellularLocation>
        <location evidence="3">Endosome</location>
        <location evidence="3">Multivesicular body membrane</location>
        <topology evidence="3">Single-pass type II membrane protein</topology>
    </subcellularLocation>
    <subcellularLocation>
        <location evidence="2">Prevacuolar compartment membrane</location>
        <topology evidence="2">Single-pass type II membrane protein</topology>
    </subcellularLocation>
</comment>
<evidence type="ECO:0000256" key="16">
    <source>
        <dbReference type="ARBA" id="ARBA00023180"/>
    </source>
</evidence>
<comment type="similarity">
    <text evidence="4">Belongs to the AB hydrolase superfamily. Lipase family.</text>
</comment>
<evidence type="ECO:0000313" key="21">
    <source>
        <dbReference type="Proteomes" id="UP000053257"/>
    </source>
</evidence>
<evidence type="ECO:0000256" key="6">
    <source>
        <dbReference type="ARBA" id="ARBA00013279"/>
    </source>
</evidence>
<comment type="function">
    <text evidence="17">Lipase which is essential for lysis of subvacuolar cytoplasm to vacuole targeted bodies and intravacuolar autophagic bodies. Involved in the lysis of intravacuolar multivesicular body (MVB) vesicles. The intravacuolar membrane disintegration by ATG15 is critical to life span extension.</text>
</comment>
<proteinExistence type="inferred from homology"/>
<evidence type="ECO:0000256" key="13">
    <source>
        <dbReference type="ARBA" id="ARBA00023006"/>
    </source>
</evidence>
<keyword evidence="9" id="KW-0378">Hydrolase</keyword>
<dbReference type="Pfam" id="PF01764">
    <property type="entry name" value="Lipase_3"/>
    <property type="match status" value="1"/>
</dbReference>
<evidence type="ECO:0000256" key="3">
    <source>
        <dbReference type="ARBA" id="ARBA00004343"/>
    </source>
</evidence>
<dbReference type="InterPro" id="IPR029058">
    <property type="entry name" value="AB_hydrolase_fold"/>
</dbReference>
<evidence type="ECO:0000256" key="8">
    <source>
        <dbReference type="ARBA" id="ARBA00022753"/>
    </source>
</evidence>
<dbReference type="GO" id="GO:0032585">
    <property type="term" value="C:multivesicular body membrane"/>
    <property type="evidence" value="ECO:0007669"/>
    <property type="project" value="UniProtKB-SubCell"/>
</dbReference>
<reference evidence="20 21" key="1">
    <citation type="journal article" date="2014" name="PLoS Genet.">
        <title>Analysis of the Phlebiopsis gigantea genome, transcriptome and secretome provides insight into its pioneer colonization strategies of wood.</title>
        <authorList>
            <person name="Hori C."/>
            <person name="Ishida T."/>
            <person name="Igarashi K."/>
            <person name="Samejima M."/>
            <person name="Suzuki H."/>
            <person name="Master E."/>
            <person name="Ferreira P."/>
            <person name="Ruiz-Duenas F.J."/>
            <person name="Held B."/>
            <person name="Canessa P."/>
            <person name="Larrondo L.F."/>
            <person name="Schmoll M."/>
            <person name="Druzhinina I.S."/>
            <person name="Kubicek C.P."/>
            <person name="Gaskell J.A."/>
            <person name="Kersten P."/>
            <person name="St John F."/>
            <person name="Glasner J."/>
            <person name="Sabat G."/>
            <person name="Splinter BonDurant S."/>
            <person name="Syed K."/>
            <person name="Yadav J."/>
            <person name="Mgbeahuruike A.C."/>
            <person name="Kovalchuk A."/>
            <person name="Asiegbu F.O."/>
            <person name="Lackner G."/>
            <person name="Hoffmeister D."/>
            <person name="Rencoret J."/>
            <person name="Gutierrez A."/>
            <person name="Sun H."/>
            <person name="Lindquist E."/>
            <person name="Barry K."/>
            <person name="Riley R."/>
            <person name="Grigoriev I.V."/>
            <person name="Henrissat B."/>
            <person name="Kues U."/>
            <person name="Berka R.M."/>
            <person name="Martinez A.T."/>
            <person name="Covert S.F."/>
            <person name="Blanchette R.A."/>
            <person name="Cullen D."/>
        </authorList>
    </citation>
    <scope>NUCLEOTIDE SEQUENCE [LARGE SCALE GENOMIC DNA]</scope>
    <source>
        <strain evidence="20 21">11061_1 CR5-6</strain>
    </source>
</reference>
<evidence type="ECO:0000256" key="18">
    <source>
        <dbReference type="ARBA" id="ARBA00029828"/>
    </source>
</evidence>
<evidence type="ECO:0000256" key="7">
    <source>
        <dbReference type="ARBA" id="ARBA00022692"/>
    </source>
</evidence>
<keyword evidence="10" id="KW-0442">Lipid degradation</keyword>
<keyword evidence="12" id="KW-1133">Transmembrane helix</keyword>
<dbReference type="HOGENOM" id="CLU_028295_1_1_1"/>
<evidence type="ECO:0000256" key="14">
    <source>
        <dbReference type="ARBA" id="ARBA00023098"/>
    </source>
</evidence>
<dbReference type="GO" id="GO:0005775">
    <property type="term" value="C:vacuolar lumen"/>
    <property type="evidence" value="ECO:0007669"/>
    <property type="project" value="TreeGrafter"/>
</dbReference>
<dbReference type="STRING" id="745531.A0A0C3S1V9"/>
<gene>
    <name evidence="20" type="ORF">PHLGIDRAFT_130193</name>
</gene>
<keyword evidence="14" id="KW-0443">Lipid metabolism</keyword>
<dbReference type="GO" id="GO:0046461">
    <property type="term" value="P:neutral lipid catabolic process"/>
    <property type="evidence" value="ECO:0007669"/>
    <property type="project" value="TreeGrafter"/>
</dbReference>
<evidence type="ECO:0000256" key="10">
    <source>
        <dbReference type="ARBA" id="ARBA00022963"/>
    </source>
</evidence>
<keyword evidence="16" id="KW-0325">Glycoprotein</keyword>
<dbReference type="GO" id="GO:0004806">
    <property type="term" value="F:triacylglycerol lipase activity"/>
    <property type="evidence" value="ECO:0007669"/>
    <property type="project" value="UniProtKB-EC"/>
</dbReference>
<evidence type="ECO:0000256" key="2">
    <source>
        <dbReference type="ARBA" id="ARBA00004270"/>
    </source>
</evidence>
<keyword evidence="11" id="KW-0735">Signal-anchor</keyword>
<dbReference type="AlphaFoldDB" id="A0A0C3S1V9"/>
<dbReference type="EMBL" id="KN840619">
    <property type="protein sequence ID" value="KIP03387.1"/>
    <property type="molecule type" value="Genomic_DNA"/>
</dbReference>
<dbReference type="GO" id="GO:0004620">
    <property type="term" value="F:phospholipase activity"/>
    <property type="evidence" value="ECO:0007669"/>
    <property type="project" value="TreeGrafter"/>
</dbReference>
<dbReference type="OrthoDB" id="58570at2759"/>
<dbReference type="PANTHER" id="PTHR47175:SF2">
    <property type="entry name" value="LIPASE ATG15-RELATED"/>
    <property type="match status" value="1"/>
</dbReference>
<keyword evidence="21" id="KW-1185">Reference proteome</keyword>
<dbReference type="InterPro" id="IPR050805">
    <property type="entry name" value="ATG15_Lipase"/>
</dbReference>
<organism evidence="20 21">
    <name type="scientific">Phlebiopsis gigantea (strain 11061_1 CR5-6)</name>
    <name type="common">White-rot fungus</name>
    <name type="synonym">Peniophora gigantea</name>
    <dbReference type="NCBI Taxonomy" id="745531"/>
    <lineage>
        <taxon>Eukaryota</taxon>
        <taxon>Fungi</taxon>
        <taxon>Dikarya</taxon>
        <taxon>Basidiomycota</taxon>
        <taxon>Agaricomycotina</taxon>
        <taxon>Agaricomycetes</taxon>
        <taxon>Polyporales</taxon>
        <taxon>Phanerochaetaceae</taxon>
        <taxon>Phlebiopsis</taxon>
    </lineage>
</organism>
<dbReference type="PANTHER" id="PTHR47175">
    <property type="entry name" value="LIPASE ATG15-RELATED"/>
    <property type="match status" value="1"/>
</dbReference>
<evidence type="ECO:0000259" key="19">
    <source>
        <dbReference type="Pfam" id="PF01764"/>
    </source>
</evidence>
<evidence type="ECO:0000256" key="12">
    <source>
        <dbReference type="ARBA" id="ARBA00022989"/>
    </source>
</evidence>
<evidence type="ECO:0000256" key="15">
    <source>
        <dbReference type="ARBA" id="ARBA00023136"/>
    </source>
</evidence>
<keyword evidence="7" id="KW-0812">Transmembrane</keyword>
<keyword evidence="15" id="KW-0472">Membrane</keyword>
<keyword evidence="13" id="KW-0072">Autophagy</keyword>
<dbReference type="SUPFAM" id="SSF53474">
    <property type="entry name" value="alpha/beta-Hydrolases"/>
    <property type="match status" value="1"/>
</dbReference>
<name>A0A0C3S1V9_PHLG1</name>
<dbReference type="GO" id="GO:0034496">
    <property type="term" value="P:multivesicular body membrane disassembly"/>
    <property type="evidence" value="ECO:0007669"/>
    <property type="project" value="TreeGrafter"/>
</dbReference>
<dbReference type="Gene3D" id="3.40.50.1820">
    <property type="entry name" value="alpha/beta hydrolase"/>
    <property type="match status" value="1"/>
</dbReference>
<protein>
    <recommendedName>
        <fullName evidence="6">triacylglycerol lipase</fullName>
        <ecNumber evidence="6">3.1.1.3</ecNumber>
    </recommendedName>
    <alternativeName>
        <fullName evidence="18">Autophagy-related protein 15</fullName>
    </alternativeName>
</protein>
<evidence type="ECO:0000256" key="5">
    <source>
        <dbReference type="ARBA" id="ARBA00011137"/>
    </source>
</evidence>
<accession>A0A0C3S1V9</accession>
<dbReference type="EC" id="3.1.1.3" evidence="6"/>
<comment type="subunit">
    <text evidence="5">Binds to both phosphatidylinositol (PI) and phosphatidylinositol 3,5-bisphosphate (PIP2).</text>
</comment>
<feature type="domain" description="Fungal lipase-type" evidence="19">
    <location>
        <begin position="244"/>
        <end position="271"/>
    </location>
</feature>
<evidence type="ECO:0000256" key="9">
    <source>
        <dbReference type="ARBA" id="ARBA00022801"/>
    </source>
</evidence>
<evidence type="ECO:0000313" key="20">
    <source>
        <dbReference type="EMBL" id="KIP03387.1"/>
    </source>
</evidence>
<evidence type="ECO:0000256" key="17">
    <source>
        <dbReference type="ARBA" id="ARBA00024663"/>
    </source>
</evidence>
<dbReference type="CDD" id="cd00519">
    <property type="entry name" value="Lipase_3"/>
    <property type="match status" value="1"/>
</dbReference>
<evidence type="ECO:0000256" key="11">
    <source>
        <dbReference type="ARBA" id="ARBA00022968"/>
    </source>
</evidence>